<accession>A0A6J5D650</accession>
<gene>
    <name evidence="2" type="ORF">LMG29739_00617</name>
</gene>
<name>A0A6J5D650_9BURK</name>
<dbReference type="Proteomes" id="UP000494329">
    <property type="component" value="Unassembled WGS sequence"/>
</dbReference>
<dbReference type="AlphaFoldDB" id="A0A6J5D650"/>
<organism evidence="2 3">
    <name type="scientific">Paraburkholderia solisilvae</name>
    <dbReference type="NCBI Taxonomy" id="624376"/>
    <lineage>
        <taxon>Bacteria</taxon>
        <taxon>Pseudomonadati</taxon>
        <taxon>Pseudomonadota</taxon>
        <taxon>Betaproteobacteria</taxon>
        <taxon>Burkholderiales</taxon>
        <taxon>Burkholderiaceae</taxon>
        <taxon>Paraburkholderia</taxon>
    </lineage>
</organism>
<evidence type="ECO:0000313" key="3">
    <source>
        <dbReference type="Proteomes" id="UP000494329"/>
    </source>
</evidence>
<keyword evidence="3" id="KW-1185">Reference proteome</keyword>
<evidence type="ECO:0000256" key="1">
    <source>
        <dbReference type="SAM" id="MobiDB-lite"/>
    </source>
</evidence>
<dbReference type="EMBL" id="CADIKF010000003">
    <property type="protein sequence ID" value="CAB3748887.1"/>
    <property type="molecule type" value="Genomic_DNA"/>
</dbReference>
<sequence length="398" mass="44017">MQIANRGPSVPAHPAISPIAVNPLQRRPGDRSATAAELTSLLSRYDTDKDGLAISSGNDAVNAELSARLADVSMAGYPDDARRFEQDRQRDLGMLAQLPADTAAAYRNDIGVNADNVGSTPNTWLRGLYEHDAKLLRDQLENEYREAGADPLKRLQAVFNAPHGGDMLTAPDEQQTLANLRELRKAFGNARTTTDREKVFSRASQIRQSLQERITDITLGKIAEQKRTEAANEKDVMQAFEEAATMTGPGATPGARLAYLADRIGADGGHARAFTELRGVTPERLQQLKETDNERFEQLSALKPERLQQLTQWENDLAGQDRDAARRLPEVRLDPPRYLSDVRWYGPAPGPDYGEQLRALYTSARDSINAANKRIDIAHEPPSSPIRQRYLSKRQSAG</sequence>
<feature type="region of interest" description="Disordered" evidence="1">
    <location>
        <begin position="379"/>
        <end position="398"/>
    </location>
</feature>
<protein>
    <submittedName>
        <fullName evidence="2">Uncharacterized protein</fullName>
    </submittedName>
</protein>
<feature type="region of interest" description="Disordered" evidence="1">
    <location>
        <begin position="1"/>
        <end position="33"/>
    </location>
</feature>
<proteinExistence type="predicted"/>
<reference evidence="2 3" key="1">
    <citation type="submission" date="2020-04" db="EMBL/GenBank/DDBJ databases">
        <authorList>
            <person name="De Canck E."/>
        </authorList>
    </citation>
    <scope>NUCLEOTIDE SEQUENCE [LARGE SCALE GENOMIC DNA]</scope>
    <source>
        <strain evidence="2 3">LMG 29739</strain>
    </source>
</reference>
<evidence type="ECO:0000313" key="2">
    <source>
        <dbReference type="EMBL" id="CAB3748887.1"/>
    </source>
</evidence>